<feature type="region of interest" description="Disordered" evidence="1">
    <location>
        <begin position="46"/>
        <end position="122"/>
    </location>
</feature>
<dbReference type="AlphaFoldDB" id="A0A2P8DIN8"/>
<evidence type="ECO:0000256" key="1">
    <source>
        <dbReference type="SAM" id="MobiDB-lite"/>
    </source>
</evidence>
<evidence type="ECO:0000313" key="3">
    <source>
        <dbReference type="Proteomes" id="UP000240542"/>
    </source>
</evidence>
<dbReference type="Pfam" id="PF18986">
    <property type="entry name" value="DUF5719"/>
    <property type="match status" value="1"/>
</dbReference>
<dbReference type="Proteomes" id="UP000240542">
    <property type="component" value="Unassembled WGS sequence"/>
</dbReference>
<protein>
    <recommendedName>
        <fullName evidence="4">Secreted protein</fullName>
    </recommendedName>
</protein>
<evidence type="ECO:0008006" key="4">
    <source>
        <dbReference type="Google" id="ProtNLM"/>
    </source>
</evidence>
<dbReference type="RefSeq" id="WP_106583487.1">
    <property type="nucleotide sequence ID" value="NZ_PYGA01000009.1"/>
</dbReference>
<reference evidence="2 3" key="1">
    <citation type="submission" date="2018-03" db="EMBL/GenBank/DDBJ databases">
        <title>Genomic Encyclopedia of Archaeal and Bacterial Type Strains, Phase II (KMG-II): from individual species to whole genera.</title>
        <authorList>
            <person name="Goeker M."/>
        </authorList>
    </citation>
    <scope>NUCLEOTIDE SEQUENCE [LARGE SCALE GENOMIC DNA]</scope>
    <source>
        <strain evidence="2 3">DSM 45312</strain>
    </source>
</reference>
<sequence>MKLVVENRFALLGLVMVALSALFGVALVTSPASGTDAAGPAERARVESAVRACPPPQGDDDSGTIAAYGPADGADKGKLTAAANPAAPEEDDDGAVPSPEPIGRSGQPGTPWTAEPGDSGTHTVVRATGGLAAGVELTQATLGKDEKAVTEVRCPEPGLSTWFAAPGGDDLKDLRLHAGNPDDSAATVNVDVYATDGPAVSKETRGIAVAPNSDAEIDLGPLVESTGAVGVHVRTASGRVAASLFAEKSKRGADWVPPANPPATTHVIPGVPEGGGDRRLIVAAPGEDPADVKVRAFTPDGEADHDALESLDVPPSASAELSLEGPLDKKPATIVVTATRPVVAAVAMSRSDGDDTAYTAAVDPLEGGLNSTAVVPSLPKDTDSELLIGAPEKAATVRVTPVAADGSTGDPKETKVKAGRTEPVKVGADAAALVVEAVKGSGPAYAARVLKGDGATSVLPLPPAPAEIALPSVSDSLTSVVR</sequence>
<accession>A0A2P8DIN8</accession>
<comment type="caution">
    <text evidence="2">The sequence shown here is derived from an EMBL/GenBank/DDBJ whole genome shotgun (WGS) entry which is preliminary data.</text>
</comment>
<dbReference type="InterPro" id="IPR043777">
    <property type="entry name" value="DUF5719"/>
</dbReference>
<name>A0A2P8DIN8_9ACTN</name>
<gene>
    <name evidence="2" type="ORF">CLV63_10993</name>
</gene>
<keyword evidence="3" id="KW-1185">Reference proteome</keyword>
<evidence type="ECO:0000313" key="2">
    <source>
        <dbReference type="EMBL" id="PSK97090.1"/>
    </source>
</evidence>
<dbReference type="EMBL" id="PYGA01000009">
    <property type="protein sequence ID" value="PSK97090.1"/>
    <property type="molecule type" value="Genomic_DNA"/>
</dbReference>
<organism evidence="2 3">
    <name type="scientific">Murinocardiopsis flavida</name>
    <dbReference type="NCBI Taxonomy" id="645275"/>
    <lineage>
        <taxon>Bacteria</taxon>
        <taxon>Bacillati</taxon>
        <taxon>Actinomycetota</taxon>
        <taxon>Actinomycetes</taxon>
        <taxon>Streptosporangiales</taxon>
        <taxon>Nocardiopsidaceae</taxon>
        <taxon>Murinocardiopsis</taxon>
    </lineage>
</organism>
<dbReference type="OrthoDB" id="3729011at2"/>
<proteinExistence type="predicted"/>